<feature type="region of interest" description="Disordered" evidence="1">
    <location>
        <begin position="100"/>
        <end position="121"/>
    </location>
</feature>
<reference evidence="2" key="1">
    <citation type="journal article" date="2019" name="bioRxiv">
        <title>The Genome of the Zebra Mussel, Dreissena polymorpha: A Resource for Invasive Species Research.</title>
        <authorList>
            <person name="McCartney M.A."/>
            <person name="Auch B."/>
            <person name="Kono T."/>
            <person name="Mallez S."/>
            <person name="Zhang Y."/>
            <person name="Obille A."/>
            <person name="Becker A."/>
            <person name="Abrahante J.E."/>
            <person name="Garbe J."/>
            <person name="Badalamenti J.P."/>
            <person name="Herman A."/>
            <person name="Mangelson H."/>
            <person name="Liachko I."/>
            <person name="Sullivan S."/>
            <person name="Sone E.D."/>
            <person name="Koren S."/>
            <person name="Silverstein K.A.T."/>
            <person name="Beckman K.B."/>
            <person name="Gohl D.M."/>
        </authorList>
    </citation>
    <scope>NUCLEOTIDE SEQUENCE</scope>
    <source>
        <strain evidence="2">Duluth1</strain>
        <tissue evidence="2">Whole animal</tissue>
    </source>
</reference>
<dbReference type="EMBL" id="JAIWYP010000001">
    <property type="protein sequence ID" value="KAH3898022.1"/>
    <property type="molecule type" value="Genomic_DNA"/>
</dbReference>
<dbReference type="Proteomes" id="UP000828390">
    <property type="component" value="Unassembled WGS sequence"/>
</dbReference>
<feature type="region of interest" description="Disordered" evidence="1">
    <location>
        <begin position="1"/>
        <end position="24"/>
    </location>
</feature>
<reference evidence="2" key="2">
    <citation type="submission" date="2020-11" db="EMBL/GenBank/DDBJ databases">
        <authorList>
            <person name="McCartney M.A."/>
            <person name="Auch B."/>
            <person name="Kono T."/>
            <person name="Mallez S."/>
            <person name="Becker A."/>
            <person name="Gohl D.M."/>
            <person name="Silverstein K.A.T."/>
            <person name="Koren S."/>
            <person name="Bechman K.B."/>
            <person name="Herman A."/>
            <person name="Abrahante J.E."/>
            <person name="Garbe J."/>
        </authorList>
    </citation>
    <scope>NUCLEOTIDE SEQUENCE</scope>
    <source>
        <strain evidence="2">Duluth1</strain>
        <tissue evidence="2">Whole animal</tissue>
    </source>
</reference>
<gene>
    <name evidence="2" type="ORF">DPMN_022219</name>
</gene>
<protein>
    <submittedName>
        <fullName evidence="2">Uncharacterized protein</fullName>
    </submittedName>
</protein>
<sequence>MLKLAQTNQQTNQPTEQPTDQPADRAKTIYIDVILSQDTPSADGEHIWQIILKSHNEQQSNGQDKLLTFELQTKFLDRQTDRQTDRLTNIYIQVVTKFGENRMNDRPTDRQTNRKTDKVTI</sequence>
<keyword evidence="3" id="KW-1185">Reference proteome</keyword>
<dbReference type="AlphaFoldDB" id="A0A9D4SCB7"/>
<name>A0A9D4SCB7_DREPO</name>
<feature type="compositionally biased region" description="Low complexity" evidence="1">
    <location>
        <begin position="1"/>
        <end position="21"/>
    </location>
</feature>
<evidence type="ECO:0000256" key="1">
    <source>
        <dbReference type="SAM" id="MobiDB-lite"/>
    </source>
</evidence>
<comment type="caution">
    <text evidence="2">The sequence shown here is derived from an EMBL/GenBank/DDBJ whole genome shotgun (WGS) entry which is preliminary data.</text>
</comment>
<organism evidence="2 3">
    <name type="scientific">Dreissena polymorpha</name>
    <name type="common">Zebra mussel</name>
    <name type="synonym">Mytilus polymorpha</name>
    <dbReference type="NCBI Taxonomy" id="45954"/>
    <lineage>
        <taxon>Eukaryota</taxon>
        <taxon>Metazoa</taxon>
        <taxon>Spiralia</taxon>
        <taxon>Lophotrochozoa</taxon>
        <taxon>Mollusca</taxon>
        <taxon>Bivalvia</taxon>
        <taxon>Autobranchia</taxon>
        <taxon>Heteroconchia</taxon>
        <taxon>Euheterodonta</taxon>
        <taxon>Imparidentia</taxon>
        <taxon>Neoheterodontei</taxon>
        <taxon>Myida</taxon>
        <taxon>Dreissenoidea</taxon>
        <taxon>Dreissenidae</taxon>
        <taxon>Dreissena</taxon>
    </lineage>
</organism>
<evidence type="ECO:0000313" key="2">
    <source>
        <dbReference type="EMBL" id="KAH3898022.1"/>
    </source>
</evidence>
<accession>A0A9D4SCB7</accession>
<proteinExistence type="predicted"/>
<evidence type="ECO:0000313" key="3">
    <source>
        <dbReference type="Proteomes" id="UP000828390"/>
    </source>
</evidence>